<dbReference type="InterPro" id="IPR011990">
    <property type="entry name" value="TPR-like_helical_dom_sf"/>
</dbReference>
<dbReference type="InterPro" id="IPR002885">
    <property type="entry name" value="PPR_rpt"/>
</dbReference>
<dbReference type="AlphaFoldDB" id="M8AZ58"/>
<dbReference type="Gene3D" id="1.10.418.20">
    <property type="match status" value="1"/>
</dbReference>
<dbReference type="Pfam" id="PF01535">
    <property type="entry name" value="PPR"/>
    <property type="match status" value="1"/>
</dbReference>
<dbReference type="PANTHER" id="PTHR47942:SF16">
    <property type="entry name" value="PENTATRICOPEPTIDE REPEAT DOMAIN CONTAINING PROTEIN-RELATED"/>
    <property type="match status" value="1"/>
</dbReference>
<protein>
    <recommendedName>
        <fullName evidence="4">Pentacotripeptide-repeat region of PRORP domain-containing protein</fullName>
    </recommendedName>
</protein>
<dbReference type="Gene3D" id="1.25.40.10">
    <property type="entry name" value="Tetratricopeptide repeat domain"/>
    <property type="match status" value="4"/>
</dbReference>
<keyword evidence="2" id="KW-0809">Transit peptide</keyword>
<evidence type="ECO:0008006" key="4">
    <source>
        <dbReference type="Google" id="ProtNLM"/>
    </source>
</evidence>
<dbReference type="InterPro" id="IPR038765">
    <property type="entry name" value="Papain-like_cys_pep_sf"/>
</dbReference>
<dbReference type="SUPFAM" id="SSF54001">
    <property type="entry name" value="Cysteine proteinases"/>
    <property type="match status" value="1"/>
</dbReference>
<dbReference type="NCBIfam" id="TIGR00756">
    <property type="entry name" value="PPR"/>
    <property type="match status" value="7"/>
</dbReference>
<dbReference type="PANTHER" id="PTHR47942">
    <property type="entry name" value="TETRATRICOPEPTIDE REPEAT (TPR)-LIKE SUPERFAMILY PROTEIN-RELATED"/>
    <property type="match status" value="1"/>
</dbReference>
<evidence type="ECO:0000313" key="3">
    <source>
        <dbReference type="EnsemblPlants" id="EMT07010"/>
    </source>
</evidence>
<dbReference type="Pfam" id="PF13041">
    <property type="entry name" value="PPR_2"/>
    <property type="match status" value="4"/>
</dbReference>
<keyword evidence="1" id="KW-0677">Repeat</keyword>
<evidence type="ECO:0000256" key="1">
    <source>
        <dbReference type="ARBA" id="ARBA00022737"/>
    </source>
</evidence>
<dbReference type="PROSITE" id="PS51375">
    <property type="entry name" value="PPR"/>
    <property type="match status" value="9"/>
</dbReference>
<organism evidence="3">
    <name type="scientific">Aegilops tauschii</name>
    <name type="common">Tausch's goatgrass</name>
    <name type="synonym">Aegilops squarrosa</name>
    <dbReference type="NCBI Taxonomy" id="37682"/>
    <lineage>
        <taxon>Eukaryota</taxon>
        <taxon>Viridiplantae</taxon>
        <taxon>Streptophyta</taxon>
        <taxon>Embryophyta</taxon>
        <taxon>Tracheophyta</taxon>
        <taxon>Spermatophyta</taxon>
        <taxon>Magnoliopsida</taxon>
        <taxon>Liliopsida</taxon>
        <taxon>Poales</taxon>
        <taxon>Poaceae</taxon>
        <taxon>BOP clade</taxon>
        <taxon>Pooideae</taxon>
        <taxon>Triticodae</taxon>
        <taxon>Triticeae</taxon>
        <taxon>Triticinae</taxon>
        <taxon>Aegilops</taxon>
    </lineage>
</organism>
<name>M8AZ58_AEGTA</name>
<dbReference type="InterPro" id="IPR051222">
    <property type="entry name" value="PPR/CCM1_RNA-binding"/>
</dbReference>
<proteinExistence type="predicted"/>
<accession>M8AZ58</accession>
<sequence length="862" mass="96774">MDMDFGDARKESIEDYVCTPKDITVIESIKSAPKNTQFVDIGDALLSTDNLECLMKDDMFLHDGVINAYIYCMLAHDHLQDRAGEKIKEDGEKDIDPSKYHRIVHHVNTYLQQDMTSHGLSDEFTQEDIKHFRQKLAVILLDSELNKLKGGPIYHQPDDEETLADSDLEILENPSDCILNMEQPMDNDCFNTAVRMLACDEGVLFTDPPVHYMDLRFCSMMLESTRGQKFCEKETIQTLATLFDSWPGMDSDISSCNKIYLPYASIGRYILNVSGYFVFHFMLWWNGNELVKPICADGAHAVHLDCPPRTEQRNVDDLVVMRPYQRPGSGDDFAKRKNAGNVVVMRPERRMRDGSVDRAASGNGRAAGDIERAILSLQAKPWKHLGQNSNEGVDLPKDKGVFYAGNLRRYCNNGKLIQACCVIDEMVLHGQIPDAKSCIRLIRGLVKTGKANKARDVLEVMALSGGIPDTITCNMLIAQLCCTRQLDLAMNVLEDMRYGGISPNGITFNTLIRCMCNQRMYGRAITFWKEQLRIGWPPYVMTSTLLVDLVCKNCGPKRAMEVLNELALEGCQPDVVTYNALISASCKAGRLKDAKTILTRLIAEGLEPNSTTYCILLHSLCNTKRWAEVCDLLAHMNHANCEPDVTAYNIFINYFCKYGHLDQAIGVLEMMVSDKCFPDIVTYNTLLNAICKEGMVEEALLIAHCIRENGWQLVRITYNTLIDALANKGEVNKAMDLFDEMASDGISPDDITYGSLVMCFCRKNMAEEALLLLNRTLALGFQVKVTTFVMVIQALCRDSKAEAAADILRVMVSETKNTSNSFYLSIVRRVANSGRIEEAERLLQELVDCKIVKEDSPVVLSS</sequence>
<dbReference type="EnsemblPlants" id="EMT07010">
    <property type="protein sequence ID" value="EMT07010"/>
    <property type="gene ID" value="F775_05160"/>
</dbReference>
<evidence type="ECO:0000256" key="2">
    <source>
        <dbReference type="ARBA" id="ARBA00022946"/>
    </source>
</evidence>
<reference evidence="3" key="1">
    <citation type="submission" date="2015-06" db="UniProtKB">
        <authorList>
            <consortium name="EnsemblPlants"/>
        </authorList>
    </citation>
    <scope>IDENTIFICATION</scope>
</reference>